<dbReference type="PANTHER" id="PTHR33608:SF7">
    <property type="entry name" value="DUF58 DOMAIN-CONTAINING PROTEIN"/>
    <property type="match status" value="1"/>
</dbReference>
<name>A0A9X2MNZ3_9BACL</name>
<evidence type="ECO:0000313" key="2">
    <source>
        <dbReference type="EMBL" id="MCR2805498.1"/>
    </source>
</evidence>
<dbReference type="RefSeq" id="WP_257447991.1">
    <property type="nucleotide sequence ID" value="NZ_JANIPJ010000012.1"/>
</dbReference>
<evidence type="ECO:0000259" key="1">
    <source>
        <dbReference type="Pfam" id="PF01882"/>
    </source>
</evidence>
<gene>
    <name evidence="2" type="ORF">NQZ67_16540</name>
</gene>
<dbReference type="AlphaFoldDB" id="A0A9X2MNZ3"/>
<proteinExistence type="predicted"/>
<dbReference type="InterPro" id="IPR036465">
    <property type="entry name" value="vWFA_dom_sf"/>
</dbReference>
<protein>
    <submittedName>
        <fullName evidence="2">DUF58 domain-containing protein</fullName>
    </submittedName>
</protein>
<dbReference type="SUPFAM" id="SSF53300">
    <property type="entry name" value="vWA-like"/>
    <property type="match status" value="1"/>
</dbReference>
<comment type="caution">
    <text evidence="2">The sequence shown here is derived from an EMBL/GenBank/DDBJ whole genome shotgun (WGS) entry which is preliminary data.</text>
</comment>
<feature type="domain" description="DUF58" evidence="1">
    <location>
        <begin position="60"/>
        <end position="289"/>
    </location>
</feature>
<dbReference type="Pfam" id="PF01882">
    <property type="entry name" value="DUF58"/>
    <property type="match status" value="1"/>
</dbReference>
<dbReference type="EMBL" id="JANIPJ010000012">
    <property type="protein sequence ID" value="MCR2805498.1"/>
    <property type="molecule type" value="Genomic_DNA"/>
</dbReference>
<dbReference type="Proteomes" id="UP001141950">
    <property type="component" value="Unassembled WGS sequence"/>
</dbReference>
<accession>A0A9X2MNZ3</accession>
<organism evidence="2 3">
    <name type="scientific">Paenibacillus soyae</name>
    <dbReference type="NCBI Taxonomy" id="2969249"/>
    <lineage>
        <taxon>Bacteria</taxon>
        <taxon>Bacillati</taxon>
        <taxon>Bacillota</taxon>
        <taxon>Bacilli</taxon>
        <taxon>Bacillales</taxon>
        <taxon>Paenibacillaceae</taxon>
        <taxon>Paenibacillus</taxon>
    </lineage>
</organism>
<keyword evidence="3" id="KW-1185">Reference proteome</keyword>
<dbReference type="PANTHER" id="PTHR33608">
    <property type="entry name" value="BLL2464 PROTEIN"/>
    <property type="match status" value="1"/>
</dbReference>
<dbReference type="InterPro" id="IPR002881">
    <property type="entry name" value="DUF58"/>
</dbReference>
<evidence type="ECO:0000313" key="3">
    <source>
        <dbReference type="Proteomes" id="UP001141950"/>
    </source>
</evidence>
<sequence>MKLQASSAITAEAALKLLFPDLSVLALAERLRLSSGNRIRGTMAGKRRSVTLGGSQEFADYRPYSPGDDTRRIDWNVYGRTGRAYVRQYWDEQELHAHLYVDASRSMSFAGGSAVSKLQYALRLAALVGFAALAGDDRVTVRAFDEQTMGMELPALQGRPAFTKLYRFLAGMFAEESRSSGGGATRSDRPDVGASDLTLPFGMPGALPRRAGVTWLFTDAMFESGLRETLLTLSSTGQQVVFVHLLSPEEVDPSLSGELKLVDSELGTGKEVAISEKLLREYRASVRAYQEQLTATCAELGASYVFLETGMSMTEALQRLLALPGGLKK</sequence>
<reference evidence="2" key="1">
    <citation type="submission" date="2022-08" db="EMBL/GenBank/DDBJ databases">
        <title>The genomic sequence of strain Paenibacillus sp. SCIV0701.</title>
        <authorList>
            <person name="Zhao H."/>
        </authorList>
    </citation>
    <scope>NUCLEOTIDE SEQUENCE</scope>
    <source>
        <strain evidence="2">SCIV0701</strain>
    </source>
</reference>